<gene>
    <name evidence="2" type="ORF">DR999_PMT21082</name>
</gene>
<sequence>MSKSHLLLEHFAAFPWLWEGTSLFRAELTSILHFTAHRGEGGCAAMSRHITMNPDTIVSSPPVPPSPSCALPPAELPGHTAQPGCTATDVSQTAALPSSSPELFLLTSPPCLGLGGQSHGLLNRSKLNSGPGLKYPTTEH</sequence>
<evidence type="ECO:0000256" key="1">
    <source>
        <dbReference type="SAM" id="MobiDB-lite"/>
    </source>
</evidence>
<name>A0A4D9DIM9_9SAUR</name>
<evidence type="ECO:0000313" key="3">
    <source>
        <dbReference type="Proteomes" id="UP000297703"/>
    </source>
</evidence>
<organism evidence="2 3">
    <name type="scientific">Platysternon megacephalum</name>
    <name type="common">big-headed turtle</name>
    <dbReference type="NCBI Taxonomy" id="55544"/>
    <lineage>
        <taxon>Eukaryota</taxon>
        <taxon>Metazoa</taxon>
        <taxon>Chordata</taxon>
        <taxon>Craniata</taxon>
        <taxon>Vertebrata</taxon>
        <taxon>Euteleostomi</taxon>
        <taxon>Archelosauria</taxon>
        <taxon>Testudinata</taxon>
        <taxon>Testudines</taxon>
        <taxon>Cryptodira</taxon>
        <taxon>Durocryptodira</taxon>
        <taxon>Testudinoidea</taxon>
        <taxon>Platysternidae</taxon>
        <taxon>Platysternon</taxon>
    </lineage>
</organism>
<dbReference type="EMBL" id="QXTE01000534">
    <property type="protein sequence ID" value="TFJ97104.1"/>
    <property type="molecule type" value="Genomic_DNA"/>
</dbReference>
<accession>A0A4D9DIM9</accession>
<dbReference type="Proteomes" id="UP000297703">
    <property type="component" value="Unassembled WGS sequence"/>
</dbReference>
<comment type="caution">
    <text evidence="2">The sequence shown here is derived from an EMBL/GenBank/DDBJ whole genome shotgun (WGS) entry which is preliminary data.</text>
</comment>
<protein>
    <submittedName>
        <fullName evidence="2">E3 ubiquitin-protein ligase DTX3L</fullName>
    </submittedName>
</protein>
<feature type="compositionally biased region" description="Low complexity" evidence="1">
    <location>
        <begin position="68"/>
        <end position="77"/>
    </location>
</feature>
<feature type="region of interest" description="Disordered" evidence="1">
    <location>
        <begin position="54"/>
        <end position="86"/>
    </location>
</feature>
<dbReference type="AlphaFoldDB" id="A0A4D9DIM9"/>
<keyword evidence="3" id="KW-1185">Reference proteome</keyword>
<proteinExistence type="predicted"/>
<reference evidence="2 3" key="2">
    <citation type="submission" date="2019-04" db="EMBL/GenBank/DDBJ databases">
        <title>The genome sequence of big-headed turtle.</title>
        <authorList>
            <person name="Gong S."/>
        </authorList>
    </citation>
    <scope>NUCLEOTIDE SEQUENCE [LARGE SCALE GENOMIC DNA]</scope>
    <source>
        <strain evidence="2">DO16091913</strain>
        <tissue evidence="2">Muscle</tissue>
    </source>
</reference>
<evidence type="ECO:0000313" key="2">
    <source>
        <dbReference type="EMBL" id="TFJ97104.1"/>
    </source>
</evidence>
<reference evidence="2 3" key="1">
    <citation type="submission" date="2019-04" db="EMBL/GenBank/DDBJ databases">
        <title>Draft genome of the big-headed turtle Platysternon megacephalum.</title>
        <authorList>
            <person name="Gong S."/>
        </authorList>
    </citation>
    <scope>NUCLEOTIDE SEQUENCE [LARGE SCALE GENOMIC DNA]</scope>
    <source>
        <strain evidence="2">DO16091913</strain>
        <tissue evidence="2">Muscle</tissue>
    </source>
</reference>